<dbReference type="AlphaFoldDB" id="W9XAA2"/>
<dbReference type="InterPro" id="IPR002347">
    <property type="entry name" value="SDR_fam"/>
</dbReference>
<dbReference type="InterPro" id="IPR036291">
    <property type="entry name" value="NAD(P)-bd_dom_sf"/>
</dbReference>
<dbReference type="PANTHER" id="PTHR43544">
    <property type="entry name" value="SHORT-CHAIN DEHYDROGENASE/REDUCTASE"/>
    <property type="match status" value="1"/>
</dbReference>
<dbReference type="GeneID" id="19194053"/>
<keyword evidence="4" id="KW-1185">Reference proteome</keyword>
<dbReference type="EMBL" id="AMGX01000016">
    <property type="protein sequence ID" value="EXJ67344.1"/>
    <property type="molecule type" value="Genomic_DNA"/>
</dbReference>
<comment type="caution">
    <text evidence="3">The sequence shown here is derived from an EMBL/GenBank/DDBJ whole genome shotgun (WGS) entry which is preliminary data.</text>
</comment>
<dbReference type="InterPro" id="IPR051468">
    <property type="entry name" value="Fungal_SecMetab_SDRs"/>
</dbReference>
<dbReference type="PROSITE" id="PS00061">
    <property type="entry name" value="ADH_SHORT"/>
    <property type="match status" value="1"/>
</dbReference>
<dbReference type="Pfam" id="PF00106">
    <property type="entry name" value="adh_short"/>
    <property type="match status" value="1"/>
</dbReference>
<dbReference type="Gene3D" id="3.40.50.720">
    <property type="entry name" value="NAD(P)-binding Rossmann-like Domain"/>
    <property type="match status" value="1"/>
</dbReference>
<dbReference type="eggNOG" id="KOG1611">
    <property type="taxonomic scope" value="Eukaryota"/>
</dbReference>
<organism evidence="3 4">
    <name type="scientific">Cladophialophora psammophila CBS 110553</name>
    <dbReference type="NCBI Taxonomy" id="1182543"/>
    <lineage>
        <taxon>Eukaryota</taxon>
        <taxon>Fungi</taxon>
        <taxon>Dikarya</taxon>
        <taxon>Ascomycota</taxon>
        <taxon>Pezizomycotina</taxon>
        <taxon>Eurotiomycetes</taxon>
        <taxon>Chaetothyriomycetidae</taxon>
        <taxon>Chaetothyriales</taxon>
        <taxon>Herpotrichiellaceae</taxon>
        <taxon>Cladophialophora</taxon>
    </lineage>
</organism>
<keyword evidence="2" id="KW-0521">NADP</keyword>
<evidence type="ECO:0000256" key="2">
    <source>
        <dbReference type="ARBA" id="ARBA00022857"/>
    </source>
</evidence>
<dbReference type="PRINTS" id="PR00081">
    <property type="entry name" value="GDHRDH"/>
</dbReference>
<gene>
    <name evidence="3" type="ORF">A1O5_09357</name>
</gene>
<dbReference type="OrthoDB" id="9876299at2759"/>
<dbReference type="GO" id="GO:0016491">
    <property type="term" value="F:oxidoreductase activity"/>
    <property type="evidence" value="ECO:0007669"/>
    <property type="project" value="TreeGrafter"/>
</dbReference>
<dbReference type="Proteomes" id="UP000019471">
    <property type="component" value="Unassembled WGS sequence"/>
</dbReference>
<dbReference type="PANTHER" id="PTHR43544:SF26">
    <property type="entry name" value="SHORT CHAIN DEHYDROGENASE_REDUCTASE FAMILY OXIDOREDUCTASE (JCVI)"/>
    <property type="match status" value="1"/>
</dbReference>
<dbReference type="CDD" id="cd05325">
    <property type="entry name" value="carb_red_sniffer_like_SDR_c"/>
    <property type="match status" value="1"/>
</dbReference>
<comment type="similarity">
    <text evidence="1">Belongs to the short-chain dehydrogenases/reductases (SDR) family.</text>
</comment>
<name>W9XAA2_9EURO</name>
<evidence type="ECO:0000313" key="3">
    <source>
        <dbReference type="EMBL" id="EXJ67344.1"/>
    </source>
</evidence>
<reference evidence="3 4" key="1">
    <citation type="submission" date="2013-03" db="EMBL/GenBank/DDBJ databases">
        <title>The Genome Sequence of Cladophialophora psammophila CBS 110553.</title>
        <authorList>
            <consortium name="The Broad Institute Genomics Platform"/>
            <person name="Cuomo C."/>
            <person name="de Hoog S."/>
            <person name="Gorbushina A."/>
            <person name="Walker B."/>
            <person name="Young S.K."/>
            <person name="Zeng Q."/>
            <person name="Gargeya S."/>
            <person name="Fitzgerald M."/>
            <person name="Haas B."/>
            <person name="Abouelleil A."/>
            <person name="Allen A.W."/>
            <person name="Alvarado L."/>
            <person name="Arachchi H.M."/>
            <person name="Berlin A.M."/>
            <person name="Chapman S.B."/>
            <person name="Gainer-Dewar J."/>
            <person name="Goldberg J."/>
            <person name="Griggs A."/>
            <person name="Gujja S."/>
            <person name="Hansen M."/>
            <person name="Howarth C."/>
            <person name="Imamovic A."/>
            <person name="Ireland A."/>
            <person name="Larimer J."/>
            <person name="McCowan C."/>
            <person name="Murphy C."/>
            <person name="Pearson M."/>
            <person name="Poon T.W."/>
            <person name="Priest M."/>
            <person name="Roberts A."/>
            <person name="Saif S."/>
            <person name="Shea T."/>
            <person name="Sisk P."/>
            <person name="Sykes S."/>
            <person name="Wortman J."/>
            <person name="Nusbaum C."/>
            <person name="Birren B."/>
        </authorList>
    </citation>
    <scope>NUCLEOTIDE SEQUENCE [LARGE SCALE GENOMIC DNA]</scope>
    <source>
        <strain evidence="3 4">CBS 110553</strain>
    </source>
</reference>
<evidence type="ECO:0000256" key="1">
    <source>
        <dbReference type="ARBA" id="ARBA00006484"/>
    </source>
</evidence>
<dbReference type="GO" id="GO:0005737">
    <property type="term" value="C:cytoplasm"/>
    <property type="evidence" value="ECO:0007669"/>
    <property type="project" value="TreeGrafter"/>
</dbReference>
<dbReference type="InterPro" id="IPR020904">
    <property type="entry name" value="Sc_DH/Rdtase_CS"/>
</dbReference>
<accession>W9XAA2</accession>
<dbReference type="HOGENOM" id="CLU_010194_9_1_1"/>
<protein>
    <submittedName>
        <fullName evidence="3">Uncharacterized protein</fullName>
    </submittedName>
</protein>
<dbReference type="RefSeq" id="XP_007748126.1">
    <property type="nucleotide sequence ID" value="XM_007749936.1"/>
</dbReference>
<proteinExistence type="inferred from homology"/>
<evidence type="ECO:0000313" key="4">
    <source>
        <dbReference type="Proteomes" id="UP000019471"/>
    </source>
</evidence>
<sequence>MSTIYLITGANRGLGRALVEAYLRRPDNTVVAAVRDATDDTAKALRDLPKAPSSSLIVVKIDMSSETDATRAMEELQSAHSITVIDTVIANAGIAKVFPKVEDAQTSDLLEHFHVNVIGNIILFRAVLPLLRKSQKVGKFVTMASMAGAIAEMEKANVPNAVYGTSKAALNYVTKKIHLENEDIIAFPIHPGWVQTEMGNSSARSFGLESAPNTVEESVSGLMNVIEDSSRESTSGKFMSFDGATIAW</sequence>
<dbReference type="SUPFAM" id="SSF51735">
    <property type="entry name" value="NAD(P)-binding Rossmann-fold domains"/>
    <property type="match status" value="1"/>
</dbReference>